<dbReference type="EMBL" id="SBJO01000010">
    <property type="protein sequence ID" value="KAF9764765.1"/>
    <property type="molecule type" value="Genomic_DNA"/>
</dbReference>
<keyword evidence="1" id="KW-0732">Signal</keyword>
<accession>A0A9P6H0K5</accession>
<sequence>MIFTIFWLLFVKNTNLQYTGIDSSFEDEWEMMGNFLNIKEHKNKQLNTEDKLNLENLVDKSFKDYEIDYTENIDKYSQDFEIFNLGLNETKHGIETDTTPDQNNKRKLITSQNTEIDCKRQKTKPQKQESKDDSINLGEVVVRPSRALKQCKTVFDVIYTILRNIEIFFNINLQIEEIPKKLLTDIQAKLILGNLEKSLRCLFFFLDKNSLAISKSTESVLNFIDLIALDISMRISKHNSNDIEWNDIIDHRYKQIYEKIEFKDLITLLIYEIKKTNNPIEEVNSVLLQAFSSKVINIDKTKDLILKTIILIKAGYIPKKQEQREDFYNKINTVVKKLLIHHYWKDTMRLNITLIDHLKRKFQALKNEEIAILPLEKENLIFHLTCFRIKARIFENYVYPFICYENKNTKLKRSICKAYSTLTSAMKLINKIADNLSIKARFN</sequence>
<comment type="caution">
    <text evidence="2">The sequence shown here is derived from an EMBL/GenBank/DDBJ whole genome shotgun (WGS) entry which is preliminary data.</text>
</comment>
<organism evidence="2 3">
    <name type="scientific">Nosema granulosis</name>
    <dbReference type="NCBI Taxonomy" id="83296"/>
    <lineage>
        <taxon>Eukaryota</taxon>
        <taxon>Fungi</taxon>
        <taxon>Fungi incertae sedis</taxon>
        <taxon>Microsporidia</taxon>
        <taxon>Nosematidae</taxon>
        <taxon>Nosema</taxon>
    </lineage>
</organism>
<protein>
    <submittedName>
        <fullName evidence="2">Uncharacterized protein</fullName>
    </submittedName>
</protein>
<dbReference type="AlphaFoldDB" id="A0A9P6H0K5"/>
<name>A0A9P6H0K5_9MICR</name>
<evidence type="ECO:0000313" key="3">
    <source>
        <dbReference type="Proteomes" id="UP000740883"/>
    </source>
</evidence>
<reference evidence="2 3" key="1">
    <citation type="journal article" date="2020" name="Genome Biol. Evol.">
        <title>Comparative genomics of strictly vertically transmitted, feminizing microsporidia endosymbionts of amphipod crustaceans.</title>
        <authorList>
            <person name="Cormier A."/>
            <person name="Chebbi M.A."/>
            <person name="Giraud I."/>
            <person name="Wattier R."/>
            <person name="Teixeira M."/>
            <person name="Gilbert C."/>
            <person name="Rigaud T."/>
            <person name="Cordaux R."/>
        </authorList>
    </citation>
    <scope>NUCLEOTIDE SEQUENCE [LARGE SCALE GENOMIC DNA]</scope>
    <source>
        <strain evidence="2 3">Ou3-Ou53</strain>
    </source>
</reference>
<dbReference type="Proteomes" id="UP000740883">
    <property type="component" value="Unassembled WGS sequence"/>
</dbReference>
<evidence type="ECO:0000313" key="2">
    <source>
        <dbReference type="EMBL" id="KAF9764765.1"/>
    </source>
</evidence>
<feature type="signal peptide" evidence="1">
    <location>
        <begin position="1"/>
        <end position="16"/>
    </location>
</feature>
<keyword evidence="3" id="KW-1185">Reference proteome</keyword>
<evidence type="ECO:0000256" key="1">
    <source>
        <dbReference type="SAM" id="SignalP"/>
    </source>
</evidence>
<gene>
    <name evidence="2" type="ORF">NGRA_0295</name>
</gene>
<feature type="chain" id="PRO_5040368012" evidence="1">
    <location>
        <begin position="17"/>
        <end position="443"/>
    </location>
</feature>
<proteinExistence type="predicted"/>